<dbReference type="Pfam" id="PF20020">
    <property type="entry name" value="DUF6431"/>
    <property type="match status" value="1"/>
</dbReference>
<name>A0A0D6Z6W9_9BACI</name>
<organism evidence="2 3">
    <name type="scientific">Mesobacillus subterraneus</name>
    <dbReference type="NCBI Taxonomy" id="285983"/>
    <lineage>
        <taxon>Bacteria</taxon>
        <taxon>Bacillati</taxon>
        <taxon>Bacillota</taxon>
        <taxon>Bacilli</taxon>
        <taxon>Bacillales</taxon>
        <taxon>Bacillaceae</taxon>
        <taxon>Mesobacillus</taxon>
    </lineage>
</organism>
<dbReference type="EMBL" id="JXIQ01000131">
    <property type="protein sequence ID" value="KIY21055.1"/>
    <property type="molecule type" value="Genomic_DNA"/>
</dbReference>
<dbReference type="OrthoDB" id="2857559at2"/>
<evidence type="ECO:0000313" key="2">
    <source>
        <dbReference type="EMBL" id="KIY21055.1"/>
    </source>
</evidence>
<evidence type="ECO:0000259" key="1">
    <source>
        <dbReference type="Pfam" id="PF20020"/>
    </source>
</evidence>
<sequence>MEFLVRGAERIPSPCCGKTMLVRGTKDRKAKDHTGQSKTYNIRILQCTNCGTTHHELPDLLIPYKRYEAECIEDVLTNPSTHIVPADDSTLSRWHRWFHQFVDYWIGCLNSIMVRTSQENIPLDITSKCSGNALQRIGHLAGDANGWLTRTVRPIVNINLWIHIRSAFIVQ</sequence>
<gene>
    <name evidence="2" type="ORF">UB32_15830</name>
</gene>
<feature type="domain" description="DUF6431" evidence="1">
    <location>
        <begin position="13"/>
        <end position="94"/>
    </location>
</feature>
<dbReference type="PATRIC" id="fig|285983.3.peg.2233"/>
<accession>A0A0D6Z6W9</accession>
<evidence type="ECO:0000313" key="3">
    <source>
        <dbReference type="Proteomes" id="UP000032512"/>
    </source>
</evidence>
<dbReference type="InterPro" id="IPR045536">
    <property type="entry name" value="DUF6431"/>
</dbReference>
<proteinExistence type="predicted"/>
<dbReference type="AlphaFoldDB" id="A0A0D6Z6W9"/>
<reference evidence="2 3" key="1">
    <citation type="submission" date="2015-01" db="EMBL/GenBank/DDBJ databases">
        <title>Draft genome sequences of the supercritical CO2 tolerant bacteria Bacillus subterraneus MITOT1 and Bacillus cereus MIT0214.</title>
        <authorList>
            <person name="Peet K.C."/>
            <person name="Thompson J.R."/>
        </authorList>
    </citation>
    <scope>NUCLEOTIDE SEQUENCE [LARGE SCALE GENOMIC DNA]</scope>
    <source>
        <strain evidence="2 3">MITOT1</strain>
    </source>
</reference>
<dbReference type="Proteomes" id="UP000032512">
    <property type="component" value="Unassembled WGS sequence"/>
</dbReference>
<protein>
    <recommendedName>
        <fullName evidence="1">DUF6431 domain-containing protein</fullName>
    </recommendedName>
</protein>
<comment type="caution">
    <text evidence="2">The sequence shown here is derived from an EMBL/GenBank/DDBJ whole genome shotgun (WGS) entry which is preliminary data.</text>
</comment>
<keyword evidence="3" id="KW-1185">Reference proteome</keyword>